<evidence type="ECO:0000313" key="3">
    <source>
        <dbReference type="WBParaSite" id="MBELARI_LOCUS18230"/>
    </source>
</evidence>
<dbReference type="WBParaSite" id="MBELARI_LOCUS18230">
    <property type="protein sequence ID" value="MBELARI_LOCUS18230"/>
    <property type="gene ID" value="MBELARI_LOCUS18230"/>
</dbReference>
<feature type="compositionally biased region" description="Basic and acidic residues" evidence="1">
    <location>
        <begin position="108"/>
        <end position="117"/>
    </location>
</feature>
<dbReference type="Proteomes" id="UP000887575">
    <property type="component" value="Unassembled WGS sequence"/>
</dbReference>
<sequence>MKYGLATTSYEGPLEELPCKDDLGASPLGEHAAVYHQGSRRSIKEGEEPYPIVSEPYEGPLDYVDRENDLERLPFETEPATDKTKVKDKVASPTTPEVEEPKQSCLSQRERANFGES</sequence>
<proteinExistence type="predicted"/>
<keyword evidence="2" id="KW-1185">Reference proteome</keyword>
<feature type="compositionally biased region" description="Basic and acidic residues" evidence="1">
    <location>
        <begin position="63"/>
        <end position="90"/>
    </location>
</feature>
<dbReference type="AlphaFoldDB" id="A0AAF3EVK1"/>
<name>A0AAF3EVK1_9BILA</name>
<reference evidence="3" key="1">
    <citation type="submission" date="2024-02" db="UniProtKB">
        <authorList>
            <consortium name="WormBaseParasite"/>
        </authorList>
    </citation>
    <scope>IDENTIFICATION</scope>
</reference>
<organism evidence="2 3">
    <name type="scientific">Mesorhabditis belari</name>
    <dbReference type="NCBI Taxonomy" id="2138241"/>
    <lineage>
        <taxon>Eukaryota</taxon>
        <taxon>Metazoa</taxon>
        <taxon>Ecdysozoa</taxon>
        <taxon>Nematoda</taxon>
        <taxon>Chromadorea</taxon>
        <taxon>Rhabditida</taxon>
        <taxon>Rhabditina</taxon>
        <taxon>Rhabditomorpha</taxon>
        <taxon>Rhabditoidea</taxon>
        <taxon>Rhabditidae</taxon>
        <taxon>Mesorhabditinae</taxon>
        <taxon>Mesorhabditis</taxon>
    </lineage>
</organism>
<accession>A0AAF3EVK1</accession>
<evidence type="ECO:0000256" key="1">
    <source>
        <dbReference type="SAM" id="MobiDB-lite"/>
    </source>
</evidence>
<protein>
    <submittedName>
        <fullName evidence="3">Uncharacterized protein</fullName>
    </submittedName>
</protein>
<feature type="region of interest" description="Disordered" evidence="1">
    <location>
        <begin position="21"/>
        <end position="117"/>
    </location>
</feature>
<evidence type="ECO:0000313" key="2">
    <source>
        <dbReference type="Proteomes" id="UP000887575"/>
    </source>
</evidence>